<dbReference type="GO" id="GO:0016758">
    <property type="term" value="F:hexosyltransferase activity"/>
    <property type="evidence" value="ECO:0007669"/>
    <property type="project" value="TreeGrafter"/>
</dbReference>
<evidence type="ECO:0000313" key="8">
    <source>
        <dbReference type="Proteomes" id="UP000219688"/>
    </source>
</evidence>
<sequence>MLRSSGFGMTGADRTLRPMRVLRVFHSGVVAAWRARERGIRARGHEVTLLSSARWNEGGSVVELQPHPDDPEGTVEPVATAGTHPALFVYDPRPLWRALGRRWDVIDLHEEPFAVATLEALVIRALRRQRAPYALYSAQNLDKRYPVPFRWWERWALRHARAVIVCSTEAGEICRRKGFPGVPDVVPLGVDVERFSPAERRPPAPDAPVQVGYVGRLAAHKGVDVLLRAVAGCPDLELTVVGAGPQEEELRQLATARNLRGRVRFVGSATPEQLPGLLRRMDVLAVPSRTTPGWVEQFGRVVVEGMAAGVPVVASDSGSLPDVVGDGGLLVPEGAPVALGEALRRMCREPGLWEQLRKRGLHRAQACSWEQVAKRYAEIYRRMTHTARSEVADTTDPEVVVVAYGSPQLLRSALEPVRELAVTVVDNSSLPEIRDLCGELGVRYLDPGWNGGFAAGVNQALSDRRVPGADVLLLNPDAVVDVNGVRHLHRVLRADPDLASVAPAQVDAEGRPARVAWPFPTPVRSWVEAVGLGRVNDRHEDYVIGSVLVMRAEALEQVGGFDDHFFLYAEETDWARRASLMGWQHRLVPEVTALHVGAATSTDPGRRETQFYAGQERYLRKHFGAVGWQAARVGQLVGAVARAVALPGDRGSRARARSAVLARGPLAVEAQAAPPPTPDRAAA</sequence>
<dbReference type="AlphaFoldDB" id="A0A285VYP9"/>
<dbReference type="GO" id="GO:1901137">
    <property type="term" value="P:carbohydrate derivative biosynthetic process"/>
    <property type="evidence" value="ECO:0007669"/>
    <property type="project" value="UniProtKB-ARBA"/>
</dbReference>
<gene>
    <name evidence="7" type="ORF">SAMN05421879_1172</name>
</gene>
<proteinExistence type="predicted"/>
<evidence type="ECO:0000313" key="7">
    <source>
        <dbReference type="EMBL" id="SOC57801.1"/>
    </source>
</evidence>
<dbReference type="Pfam" id="PF00534">
    <property type="entry name" value="Glycos_transf_1"/>
    <property type="match status" value="1"/>
</dbReference>
<dbReference type="PANTHER" id="PTHR45947:SF3">
    <property type="entry name" value="SULFOQUINOVOSYL TRANSFERASE SQD2"/>
    <property type="match status" value="1"/>
</dbReference>
<keyword evidence="2" id="KW-0328">Glycosyltransferase</keyword>
<feature type="domain" description="Glycosyl transferase family 1" evidence="4">
    <location>
        <begin position="203"/>
        <end position="360"/>
    </location>
</feature>
<keyword evidence="3 7" id="KW-0808">Transferase</keyword>
<organism evidence="7 8">
    <name type="scientific">Ornithinimicrobium cerasi</name>
    <dbReference type="NCBI Taxonomy" id="2248773"/>
    <lineage>
        <taxon>Bacteria</taxon>
        <taxon>Bacillati</taxon>
        <taxon>Actinomycetota</taxon>
        <taxon>Actinomycetes</taxon>
        <taxon>Micrococcales</taxon>
        <taxon>Ornithinimicrobiaceae</taxon>
        <taxon>Ornithinimicrobium</taxon>
    </lineage>
</organism>
<feature type="domain" description="Glycosyltransferase 2-like" evidence="5">
    <location>
        <begin position="399"/>
        <end position="558"/>
    </location>
</feature>
<feature type="domain" description="Glycosyltransferase subfamily 4-like N-terminal" evidence="6">
    <location>
        <begin position="38"/>
        <end position="194"/>
    </location>
</feature>
<evidence type="ECO:0000256" key="3">
    <source>
        <dbReference type="ARBA" id="ARBA00022679"/>
    </source>
</evidence>
<keyword evidence="8" id="KW-1185">Reference proteome</keyword>
<evidence type="ECO:0000256" key="1">
    <source>
        <dbReference type="ARBA" id="ARBA00021292"/>
    </source>
</evidence>
<dbReference type="InterPro" id="IPR029044">
    <property type="entry name" value="Nucleotide-diphossugar_trans"/>
</dbReference>
<accession>A0A285VYP9</accession>
<dbReference type="SUPFAM" id="SSF53448">
    <property type="entry name" value="Nucleotide-diphospho-sugar transferases"/>
    <property type="match status" value="1"/>
</dbReference>
<evidence type="ECO:0000259" key="6">
    <source>
        <dbReference type="Pfam" id="PF13439"/>
    </source>
</evidence>
<dbReference type="SUPFAM" id="SSF53756">
    <property type="entry name" value="UDP-Glycosyltransferase/glycogen phosphorylase"/>
    <property type="match status" value="1"/>
</dbReference>
<evidence type="ECO:0000259" key="4">
    <source>
        <dbReference type="Pfam" id="PF00534"/>
    </source>
</evidence>
<dbReference type="Proteomes" id="UP000219688">
    <property type="component" value="Unassembled WGS sequence"/>
</dbReference>
<evidence type="ECO:0000256" key="2">
    <source>
        <dbReference type="ARBA" id="ARBA00022676"/>
    </source>
</evidence>
<dbReference type="Gene3D" id="3.40.50.2000">
    <property type="entry name" value="Glycogen Phosphorylase B"/>
    <property type="match status" value="2"/>
</dbReference>
<evidence type="ECO:0000259" key="5">
    <source>
        <dbReference type="Pfam" id="PF00535"/>
    </source>
</evidence>
<name>A0A285VYP9_9MICO</name>
<dbReference type="InterPro" id="IPR028098">
    <property type="entry name" value="Glyco_trans_4-like_N"/>
</dbReference>
<dbReference type="CDD" id="cd03801">
    <property type="entry name" value="GT4_PimA-like"/>
    <property type="match status" value="1"/>
</dbReference>
<reference evidence="8" key="1">
    <citation type="submission" date="2017-08" db="EMBL/GenBank/DDBJ databases">
        <authorList>
            <person name="Varghese N."/>
            <person name="Submissions S."/>
        </authorList>
    </citation>
    <scope>NUCLEOTIDE SEQUENCE [LARGE SCALE GENOMIC DNA]</scope>
    <source>
        <strain evidence="8">USBA17B2</strain>
    </source>
</reference>
<dbReference type="InterPro" id="IPR001296">
    <property type="entry name" value="Glyco_trans_1"/>
</dbReference>
<dbReference type="Gene3D" id="3.90.550.10">
    <property type="entry name" value="Spore Coat Polysaccharide Biosynthesis Protein SpsA, Chain A"/>
    <property type="match status" value="1"/>
</dbReference>
<dbReference type="PANTHER" id="PTHR45947">
    <property type="entry name" value="SULFOQUINOVOSYL TRANSFERASE SQD2"/>
    <property type="match status" value="1"/>
</dbReference>
<dbReference type="InterPro" id="IPR050194">
    <property type="entry name" value="Glycosyltransferase_grp1"/>
</dbReference>
<dbReference type="Pfam" id="PF00535">
    <property type="entry name" value="Glycos_transf_2"/>
    <property type="match status" value="1"/>
</dbReference>
<protein>
    <recommendedName>
        <fullName evidence="1">D-inositol 3-phosphate glycosyltransferase</fullName>
    </recommendedName>
</protein>
<dbReference type="InterPro" id="IPR001173">
    <property type="entry name" value="Glyco_trans_2-like"/>
</dbReference>
<dbReference type="EMBL" id="OBQK01000017">
    <property type="protein sequence ID" value="SOC57801.1"/>
    <property type="molecule type" value="Genomic_DNA"/>
</dbReference>
<dbReference type="Pfam" id="PF13439">
    <property type="entry name" value="Glyco_transf_4"/>
    <property type="match status" value="1"/>
</dbReference>